<evidence type="ECO:0000313" key="5">
    <source>
        <dbReference type="Proteomes" id="UP000483820"/>
    </source>
</evidence>
<dbReference type="GO" id="GO:1905515">
    <property type="term" value="P:non-motile cilium assembly"/>
    <property type="evidence" value="ECO:0007669"/>
    <property type="project" value="TreeGrafter"/>
</dbReference>
<dbReference type="RefSeq" id="XP_053590978.1">
    <property type="nucleotide sequence ID" value="XM_053722333.1"/>
</dbReference>
<dbReference type="GO" id="GO:0035869">
    <property type="term" value="C:ciliary transition zone"/>
    <property type="evidence" value="ECO:0007669"/>
    <property type="project" value="TreeGrafter"/>
</dbReference>
<dbReference type="InterPro" id="IPR000008">
    <property type="entry name" value="C2_dom"/>
</dbReference>
<dbReference type="CTD" id="9804084"/>
<dbReference type="Pfam" id="PF15625">
    <property type="entry name" value="CC2D2AN-C2"/>
    <property type="match status" value="1"/>
</dbReference>
<dbReference type="PROSITE" id="PS50004">
    <property type="entry name" value="C2"/>
    <property type="match status" value="1"/>
</dbReference>
<feature type="signal peptide" evidence="2">
    <location>
        <begin position="1"/>
        <end position="26"/>
    </location>
</feature>
<dbReference type="SMART" id="SM00239">
    <property type="entry name" value="C2"/>
    <property type="match status" value="1"/>
</dbReference>
<dbReference type="Pfam" id="PF24656">
    <property type="entry name" value="CEPT76_peptidase"/>
    <property type="match status" value="1"/>
</dbReference>
<dbReference type="SUPFAM" id="SSF49562">
    <property type="entry name" value="C2 domain (Calcium/lipid-binding domain, CaLB)"/>
    <property type="match status" value="1"/>
</dbReference>
<feature type="compositionally biased region" description="Basic and acidic residues" evidence="1">
    <location>
        <begin position="113"/>
        <end position="125"/>
    </location>
</feature>
<organism evidence="4 5">
    <name type="scientific">Caenorhabditis remanei</name>
    <name type="common">Caenorhabditis vulgaris</name>
    <dbReference type="NCBI Taxonomy" id="31234"/>
    <lineage>
        <taxon>Eukaryota</taxon>
        <taxon>Metazoa</taxon>
        <taxon>Ecdysozoa</taxon>
        <taxon>Nematoda</taxon>
        <taxon>Chromadorea</taxon>
        <taxon>Rhabditida</taxon>
        <taxon>Rhabditina</taxon>
        <taxon>Rhabditomorpha</taxon>
        <taxon>Rhabditoidea</taxon>
        <taxon>Rhabditidae</taxon>
        <taxon>Peloderinae</taxon>
        <taxon>Caenorhabditis</taxon>
    </lineage>
</organism>
<name>A0A6A5HQ03_CAERE</name>
<dbReference type="GO" id="GO:1904491">
    <property type="term" value="P:protein localization to ciliary transition zone"/>
    <property type="evidence" value="ECO:0007669"/>
    <property type="project" value="TreeGrafter"/>
</dbReference>
<dbReference type="KEGG" id="crq:GCK72_000199"/>
<feature type="region of interest" description="Disordered" evidence="1">
    <location>
        <begin position="96"/>
        <end position="125"/>
    </location>
</feature>
<evidence type="ECO:0000313" key="4">
    <source>
        <dbReference type="EMBL" id="KAF1768387.1"/>
    </source>
</evidence>
<evidence type="ECO:0000256" key="2">
    <source>
        <dbReference type="SAM" id="SignalP"/>
    </source>
</evidence>
<gene>
    <name evidence="4" type="ORF">GCK72_000199</name>
</gene>
<dbReference type="PANTHER" id="PTHR20837:SF0">
    <property type="entry name" value="COILED-COIL AND C2 DOMAIN-CONTAINING PROTEIN 2A"/>
    <property type="match status" value="1"/>
</dbReference>
<comment type="caution">
    <text evidence="4">The sequence shown here is derived from an EMBL/GenBank/DDBJ whole genome shotgun (WGS) entry which is preliminary data.</text>
</comment>
<accession>A0A6A5HQ03</accession>
<dbReference type="InterPro" id="IPR028928">
    <property type="entry name" value="CC2D2AN-C2"/>
</dbReference>
<dbReference type="GeneID" id="9804084"/>
<feature type="region of interest" description="Disordered" evidence="1">
    <location>
        <begin position="144"/>
        <end position="218"/>
    </location>
</feature>
<dbReference type="Proteomes" id="UP000483820">
    <property type="component" value="Chromosome I"/>
</dbReference>
<sequence>MSPPALSLNALLLSYVVMVTKTRTAARDHPAALQALEIFRNAPKLNIGGRWHCPGFDLSDEYKYGTVIKVSVRPEADQILASRKKPEKLFLRSASVGLAPGDGEQSPSPGPFSKDEKEKKQNRRESIKDHLMKFKAKAGKILEEKQQVKPLNDEQTPQMSFVSQTSEGDIKEELSSGGVIDEQASESSIQQDVSSKKESKEQLRNRIRKSAQKAVERTRGNVQLNRRLARRPTVVMEEHLDENDLYAIDEQVERTIKMGEKYLVANANTSAAEKDIDDLFSAKPKHVDEFKKEEPRKVIYGRVEEVKYQHDLLVKYVLKDSNIVCGEITPTEMLKKSVVIPTRLEYNEDSVSIYTAPEAMDNVISQTRNRKYVQLDVFIDSIHFDHHYLWSEEEVTTAELRNEYMVQLLRVHEIAQLERHHLEINRQPAMKEQVRKGRLELERLGDVLTETRRSQGFTATNSDFVPAKSPWDIDDWSSYGQVTRTAKLTPIGKIPKAARERIALMRRTNIQLVLYFNEMEVSRTAWIPLSCDVMSAVKRFELELYSPMKSLELMVLEQCNGKIRTLGRGNVPLPSDEDLEIALHEVVFENDQFMKPIGGSLGSDISRKETGRILCRTMLEDGELRIADDRLLAESMQDRRKNTFELIPKEMVLGSLYVDEDKKRLDELREEDRAQQRFAFRSAIDSRRISALQFANLARKRVMDRRQRKEKKYEEIVREESIPTLSVAFSQLFGPADISRRLKPMRKEERAREEGWDNTIVVNIQSAINLPIRYSGLLQPFVVVTYSGRRINTDVAMGRHPNWQFTGKLIISKEDREAEFIEIKVYDQLVEGIDKDERIYNVVHEQLSARLLAAQRIRFETLATVSKINTSIKMDIPLYISNYRISSDACFLKVLLSTQIDPKSQVEYTKSSTSFETQKTIEKCAILEKQVKEQFPKRVFRPLVTDLNAHSTICTRYLRQIVPPTVVMQENASNLLEICRLSAKIVAGMPRVDASSHSDIWGNAFQLTSIAVGGLEERATLLGCWMLYFRLPVAIILGEARGEKTGFVLTEIEGKQYLIDPEDGHIYNALDSNCALGKIYGAFDAKNYYANIQLYDQASQISVNLTKISNWKPLFAANEEPLESVQPATIRYSKLPEDWIVELRISLEREIKLRFDQSRKHAIPQWHLVAARQLRELLEGSRGVTEDSVDEKMARLREGYVVTVCVFRLCYSSMEDCIHQVLSSRLQDSSDQNSQFALAVHVVDFFAHVIQIDVALAVLKPKK</sequence>
<dbReference type="InterPro" id="IPR052434">
    <property type="entry name" value="Tectonic-like_complex_comp"/>
</dbReference>
<dbReference type="InterPro" id="IPR056290">
    <property type="entry name" value="CEPT76/DRC7_peptidase-like_dom"/>
</dbReference>
<dbReference type="EMBL" id="WUAV01000001">
    <property type="protein sequence ID" value="KAF1768387.1"/>
    <property type="molecule type" value="Genomic_DNA"/>
</dbReference>
<proteinExistence type="predicted"/>
<evidence type="ECO:0000256" key="1">
    <source>
        <dbReference type="SAM" id="MobiDB-lite"/>
    </source>
</evidence>
<feature type="domain" description="C2" evidence="3">
    <location>
        <begin position="741"/>
        <end position="861"/>
    </location>
</feature>
<dbReference type="PANTHER" id="PTHR20837">
    <property type="entry name" value="CENTROSOMAL PROTEIN-RELATED"/>
    <property type="match status" value="1"/>
</dbReference>
<dbReference type="InterPro" id="IPR035892">
    <property type="entry name" value="C2_domain_sf"/>
</dbReference>
<dbReference type="AlphaFoldDB" id="A0A6A5HQ03"/>
<feature type="compositionally biased region" description="Basic and acidic residues" evidence="1">
    <location>
        <begin position="194"/>
        <end position="204"/>
    </location>
</feature>
<protein>
    <recommendedName>
        <fullName evidence="3">C2 domain-containing protein</fullName>
    </recommendedName>
</protein>
<reference evidence="4 5" key="1">
    <citation type="submission" date="2019-12" db="EMBL/GenBank/DDBJ databases">
        <title>Chromosome-level assembly of the Caenorhabditis remanei genome.</title>
        <authorList>
            <person name="Teterina A.A."/>
            <person name="Willis J.H."/>
            <person name="Phillips P.C."/>
        </authorList>
    </citation>
    <scope>NUCLEOTIDE SEQUENCE [LARGE SCALE GENOMIC DNA]</scope>
    <source>
        <strain evidence="4 5">PX506</strain>
        <tissue evidence="4">Whole organism</tissue>
    </source>
</reference>
<feature type="chain" id="PRO_5025384585" description="C2 domain-containing protein" evidence="2">
    <location>
        <begin position="27"/>
        <end position="1263"/>
    </location>
</feature>
<keyword evidence="2" id="KW-0732">Signal</keyword>
<evidence type="ECO:0000259" key="3">
    <source>
        <dbReference type="PROSITE" id="PS50004"/>
    </source>
</evidence>
<feature type="compositionally biased region" description="Polar residues" evidence="1">
    <location>
        <begin position="153"/>
        <end position="167"/>
    </location>
</feature>